<keyword evidence="2" id="KW-1003">Cell membrane</keyword>
<dbReference type="KEGG" id="frx:F7310_06755"/>
<dbReference type="InterPro" id="IPR050833">
    <property type="entry name" value="Poly_Biosynth_Transport"/>
</dbReference>
<evidence type="ECO:0000256" key="4">
    <source>
        <dbReference type="ARBA" id="ARBA00022989"/>
    </source>
</evidence>
<feature type="transmembrane region" description="Helical" evidence="6">
    <location>
        <begin position="5"/>
        <end position="26"/>
    </location>
</feature>
<evidence type="ECO:0000256" key="5">
    <source>
        <dbReference type="ARBA" id="ARBA00023136"/>
    </source>
</evidence>
<feature type="transmembrane region" description="Helical" evidence="6">
    <location>
        <begin position="419"/>
        <end position="436"/>
    </location>
</feature>
<feature type="transmembrane region" description="Helical" evidence="6">
    <location>
        <begin position="38"/>
        <end position="56"/>
    </location>
</feature>
<gene>
    <name evidence="7" type="ORF">F7310_06755</name>
</gene>
<dbReference type="Proteomes" id="UP000184222">
    <property type="component" value="Chromosome"/>
</dbReference>
<feature type="transmembrane region" description="Helical" evidence="6">
    <location>
        <begin position="291"/>
        <end position="312"/>
    </location>
</feature>
<feature type="transmembrane region" description="Helical" evidence="6">
    <location>
        <begin position="112"/>
        <end position="131"/>
    </location>
</feature>
<feature type="transmembrane region" description="Helical" evidence="6">
    <location>
        <begin position="216"/>
        <end position="236"/>
    </location>
</feature>
<keyword evidence="4 6" id="KW-1133">Transmembrane helix</keyword>
<keyword evidence="5 6" id="KW-0472">Membrane</keyword>
<reference evidence="7 8" key="1">
    <citation type="journal article" date="2016" name="Appl. Environ. Microbiol.">
        <title>Whole genome relationships among Francisella bacteria of diverse origin define new species and provide specific regions for detection.</title>
        <authorList>
            <person name="Challacombe J.F."/>
            <person name="Petersen J.M."/>
            <person name="Gallegos-Graves V."/>
            <person name="Hodge D."/>
            <person name="Pillai S."/>
            <person name="Kuske C.R."/>
        </authorList>
    </citation>
    <scope>NUCLEOTIDE SEQUENCE [LARGE SCALE GENOMIC DNA]</scope>
    <source>
        <strain evidence="8">TX07-7310</strain>
    </source>
</reference>
<dbReference type="RefSeq" id="WP_072712720.1">
    <property type="nucleotide sequence ID" value="NZ_CP016796.1"/>
</dbReference>
<evidence type="ECO:0000256" key="3">
    <source>
        <dbReference type="ARBA" id="ARBA00022692"/>
    </source>
</evidence>
<sequence length="478" mass="55942">MIKKFLTYGIGSIGSAAISFLTVPFITRVLSPDNYGIGTLYITIITLLFYISNAGLDMGYMRFFYERKTKEYQIKLFYQCLFIVLILALFVSVVFFFTRVYILEFFFQSNSFVLYLAIIYGLALFILNRFVMLSIRIQQKAFLYSLAQILNSIGYLIGLFVFYYIFKIFSFKLIIYSQITSLSLVSLFLILLDLDKWNLVKYLDSSVFYKGSLKEIFKYSWPFIFSFITIWGMQYIDRLFLIKYGSFYELGIYSASFTLIAPLVILQSTFSTMWTPMGNKLLLHTPNKAKVIYSFLYQNLMSLFFVGILFVFLFREPLSFILGEKFREAINIFMWLLFIPFFNLLGQLLNAGIIKTKKTVWNIWASVLGFLANIISCFIFIPMLGAEGAALSLVIGSLLFFLVKMYSNQYLFPYRLNNKFSILNIVLFCILFVISREENLGVIIYFICFLIFLLQLTFLFKKKNIQRFKLLKKTLNKI</sequence>
<dbReference type="STRING" id="573570.F7310_06755"/>
<comment type="subcellular location">
    <subcellularLocation>
        <location evidence="1">Cell membrane</location>
        <topology evidence="1">Multi-pass membrane protein</topology>
    </subcellularLocation>
</comment>
<keyword evidence="3 6" id="KW-0812">Transmembrane</keyword>
<evidence type="ECO:0000256" key="1">
    <source>
        <dbReference type="ARBA" id="ARBA00004651"/>
    </source>
</evidence>
<evidence type="ECO:0000313" key="7">
    <source>
        <dbReference type="EMBL" id="API87069.1"/>
    </source>
</evidence>
<dbReference type="PANTHER" id="PTHR30250:SF11">
    <property type="entry name" value="O-ANTIGEN TRANSPORTER-RELATED"/>
    <property type="match status" value="1"/>
</dbReference>
<feature type="transmembrane region" description="Helical" evidence="6">
    <location>
        <begin position="332"/>
        <end position="349"/>
    </location>
</feature>
<dbReference type="GO" id="GO:0005886">
    <property type="term" value="C:plasma membrane"/>
    <property type="evidence" value="ECO:0007669"/>
    <property type="project" value="UniProtKB-SubCell"/>
</dbReference>
<evidence type="ECO:0000256" key="2">
    <source>
        <dbReference type="ARBA" id="ARBA00022475"/>
    </source>
</evidence>
<evidence type="ECO:0000256" key="6">
    <source>
        <dbReference type="SAM" id="Phobius"/>
    </source>
</evidence>
<proteinExistence type="predicted"/>
<organism evidence="7 8">
    <name type="scientific">Francisella uliginis</name>
    <dbReference type="NCBI Taxonomy" id="573570"/>
    <lineage>
        <taxon>Bacteria</taxon>
        <taxon>Pseudomonadati</taxon>
        <taxon>Pseudomonadota</taxon>
        <taxon>Gammaproteobacteria</taxon>
        <taxon>Thiotrichales</taxon>
        <taxon>Francisellaceae</taxon>
        <taxon>Francisella</taxon>
    </lineage>
</organism>
<protein>
    <submittedName>
        <fullName evidence="7">Uncharacterized protein</fullName>
    </submittedName>
</protein>
<evidence type="ECO:0000313" key="8">
    <source>
        <dbReference type="Proteomes" id="UP000184222"/>
    </source>
</evidence>
<dbReference type="InterPro" id="IPR002797">
    <property type="entry name" value="Polysacc_synth"/>
</dbReference>
<dbReference type="PANTHER" id="PTHR30250">
    <property type="entry name" value="PST FAMILY PREDICTED COLANIC ACID TRANSPORTER"/>
    <property type="match status" value="1"/>
</dbReference>
<feature type="transmembrane region" description="Helical" evidence="6">
    <location>
        <begin position="361"/>
        <end position="383"/>
    </location>
</feature>
<keyword evidence="8" id="KW-1185">Reference proteome</keyword>
<dbReference type="AlphaFoldDB" id="A0A1L4BT99"/>
<feature type="transmembrane region" description="Helical" evidence="6">
    <location>
        <begin position="143"/>
        <end position="166"/>
    </location>
</feature>
<feature type="transmembrane region" description="Helical" evidence="6">
    <location>
        <begin position="442"/>
        <end position="460"/>
    </location>
</feature>
<accession>A0A1L4BT99</accession>
<name>A0A1L4BT99_9GAMM</name>
<dbReference type="EMBL" id="CP016796">
    <property type="protein sequence ID" value="API87069.1"/>
    <property type="molecule type" value="Genomic_DNA"/>
</dbReference>
<dbReference type="Pfam" id="PF01943">
    <property type="entry name" value="Polysacc_synt"/>
    <property type="match status" value="1"/>
</dbReference>
<feature type="transmembrane region" description="Helical" evidence="6">
    <location>
        <begin position="251"/>
        <end position="270"/>
    </location>
</feature>
<feature type="transmembrane region" description="Helical" evidence="6">
    <location>
        <begin position="76"/>
        <end position="100"/>
    </location>
</feature>
<feature type="transmembrane region" description="Helical" evidence="6">
    <location>
        <begin position="173"/>
        <end position="195"/>
    </location>
</feature>
<feature type="transmembrane region" description="Helical" evidence="6">
    <location>
        <begin position="389"/>
        <end position="407"/>
    </location>
</feature>
<dbReference type="OrthoDB" id="103403at2"/>